<feature type="region of interest" description="Disordered" evidence="1">
    <location>
        <begin position="1"/>
        <end position="23"/>
    </location>
</feature>
<feature type="compositionally biased region" description="Polar residues" evidence="1">
    <location>
        <begin position="9"/>
        <end position="19"/>
    </location>
</feature>
<dbReference type="AlphaFoldDB" id="A0A834YCQ8"/>
<feature type="transmembrane region" description="Helical" evidence="2">
    <location>
        <begin position="27"/>
        <end position="54"/>
    </location>
</feature>
<dbReference type="Proteomes" id="UP000655225">
    <property type="component" value="Unassembled WGS sequence"/>
</dbReference>
<dbReference type="EMBL" id="JABCRI010000024">
    <property type="protein sequence ID" value="KAF8377386.1"/>
    <property type="molecule type" value="Genomic_DNA"/>
</dbReference>
<keyword evidence="2" id="KW-0812">Transmembrane</keyword>
<keyword evidence="2" id="KW-1133">Transmembrane helix</keyword>
<accession>A0A834YCQ8</accession>
<keyword evidence="2" id="KW-0472">Membrane</keyword>
<evidence type="ECO:0000256" key="2">
    <source>
        <dbReference type="SAM" id="Phobius"/>
    </source>
</evidence>
<evidence type="ECO:0000313" key="4">
    <source>
        <dbReference type="Proteomes" id="UP000655225"/>
    </source>
</evidence>
<name>A0A834YCQ8_TETSI</name>
<dbReference type="PANTHER" id="PTHR34965:SF1">
    <property type="entry name" value="OS07G0118300 PROTEIN"/>
    <property type="match status" value="1"/>
</dbReference>
<proteinExistence type="predicted"/>
<feature type="transmembrane region" description="Helical" evidence="2">
    <location>
        <begin position="66"/>
        <end position="84"/>
    </location>
</feature>
<dbReference type="OrthoDB" id="206313at2759"/>
<dbReference type="OMA" id="RIQKFWI"/>
<sequence length="100" mass="11179">METNVEEGTPQTDSTPSSTRPRRADPFLIFCKCFSVVTALIAILCIVVNVISAVISFKNGSNIFDGIFRCYAVVIALFVVVAEIEWEFVMKFCRVSFVIF</sequence>
<keyword evidence="4" id="KW-1185">Reference proteome</keyword>
<protein>
    <submittedName>
        <fullName evidence="3">Uncharacterized protein</fullName>
    </submittedName>
</protein>
<comment type="caution">
    <text evidence="3">The sequence shown here is derived from an EMBL/GenBank/DDBJ whole genome shotgun (WGS) entry which is preliminary data.</text>
</comment>
<evidence type="ECO:0000256" key="1">
    <source>
        <dbReference type="SAM" id="MobiDB-lite"/>
    </source>
</evidence>
<reference evidence="3 4" key="1">
    <citation type="submission" date="2020-04" db="EMBL/GenBank/DDBJ databases">
        <title>Plant Genome Project.</title>
        <authorList>
            <person name="Zhang R.-G."/>
        </authorList>
    </citation>
    <scope>NUCLEOTIDE SEQUENCE [LARGE SCALE GENOMIC DNA]</scope>
    <source>
        <strain evidence="3">YNK0</strain>
        <tissue evidence="3">Leaf</tissue>
    </source>
</reference>
<dbReference type="PANTHER" id="PTHR34965">
    <property type="entry name" value="OS07G0118300 PROTEIN"/>
    <property type="match status" value="1"/>
</dbReference>
<organism evidence="3 4">
    <name type="scientific">Tetracentron sinense</name>
    <name type="common">Spur-leaf</name>
    <dbReference type="NCBI Taxonomy" id="13715"/>
    <lineage>
        <taxon>Eukaryota</taxon>
        <taxon>Viridiplantae</taxon>
        <taxon>Streptophyta</taxon>
        <taxon>Embryophyta</taxon>
        <taxon>Tracheophyta</taxon>
        <taxon>Spermatophyta</taxon>
        <taxon>Magnoliopsida</taxon>
        <taxon>Trochodendrales</taxon>
        <taxon>Trochodendraceae</taxon>
        <taxon>Tetracentron</taxon>
    </lineage>
</organism>
<evidence type="ECO:0000313" key="3">
    <source>
        <dbReference type="EMBL" id="KAF8377386.1"/>
    </source>
</evidence>
<gene>
    <name evidence="3" type="ORF">HHK36_030763</name>
</gene>